<accession>X0PMR8</accession>
<evidence type="ECO:0008006" key="3">
    <source>
        <dbReference type="Google" id="ProtNLM"/>
    </source>
</evidence>
<comment type="caution">
    <text evidence="1">The sequence shown here is derived from an EMBL/GenBank/DDBJ whole genome shotgun (WGS) entry which is preliminary data.</text>
</comment>
<dbReference type="Proteomes" id="UP000019491">
    <property type="component" value="Unassembled WGS sequence"/>
</dbReference>
<dbReference type="OrthoDB" id="4473003at2"/>
<keyword evidence="2" id="KW-1185">Reference proteome</keyword>
<sequence>MPQNKNAHTARGLPCKWATDQSTIPGHTRVNAVVDLALRWLPYGGPEPDDIFVQFGFGASTFAIKIDEFLATNISALSMPERNALREMAAALKRTRTSKPPRFPDAPH</sequence>
<organism evidence="1 2">
    <name type="scientific">Rhodococcus wratislaviensis NBRC 100605</name>
    <dbReference type="NCBI Taxonomy" id="1219028"/>
    <lineage>
        <taxon>Bacteria</taxon>
        <taxon>Bacillati</taxon>
        <taxon>Actinomycetota</taxon>
        <taxon>Actinomycetes</taxon>
        <taxon>Mycobacteriales</taxon>
        <taxon>Nocardiaceae</taxon>
        <taxon>Rhodococcus</taxon>
    </lineage>
</organism>
<name>X0PMR8_RHOWR</name>
<protein>
    <recommendedName>
        <fullName evidence="3">DUF3263 domain-containing protein</fullName>
    </recommendedName>
</protein>
<dbReference type="EMBL" id="BAWF01000009">
    <property type="protein sequence ID" value="GAF43778.1"/>
    <property type="molecule type" value="Genomic_DNA"/>
</dbReference>
<dbReference type="RefSeq" id="WP_037228760.1">
    <property type="nucleotide sequence ID" value="NZ_BAWF01000009.1"/>
</dbReference>
<proteinExistence type="predicted"/>
<gene>
    <name evidence="1" type="ORF">RW1_009_02030</name>
</gene>
<evidence type="ECO:0000313" key="2">
    <source>
        <dbReference type="Proteomes" id="UP000019491"/>
    </source>
</evidence>
<evidence type="ECO:0000313" key="1">
    <source>
        <dbReference type="EMBL" id="GAF43778.1"/>
    </source>
</evidence>
<dbReference type="AlphaFoldDB" id="X0PMR8"/>
<reference evidence="1 2" key="1">
    <citation type="submission" date="2014-02" db="EMBL/GenBank/DDBJ databases">
        <title>Whole genome shotgun sequence of Rhodococcus wratislaviensis NBRC 100605.</title>
        <authorList>
            <person name="Hosoyama A."/>
            <person name="Tsuchikane K."/>
            <person name="Yoshida I."/>
            <person name="Ohji S."/>
            <person name="Ichikawa N."/>
            <person name="Yamazoe A."/>
            <person name="Fujita N."/>
        </authorList>
    </citation>
    <scope>NUCLEOTIDE SEQUENCE [LARGE SCALE GENOMIC DNA]</scope>
    <source>
        <strain evidence="1 2">NBRC 100605</strain>
    </source>
</reference>